<dbReference type="PANTHER" id="PTHR37955:SF1">
    <property type="entry name" value="DEP DOMAIN-CONTAINING PROTEIN"/>
    <property type="match status" value="1"/>
</dbReference>
<evidence type="ECO:0000256" key="3">
    <source>
        <dbReference type="ARBA" id="ARBA00022989"/>
    </source>
</evidence>
<dbReference type="RefSeq" id="WP_093519434.1">
    <property type="nucleotide sequence ID" value="NZ_FOSK01000005.1"/>
</dbReference>
<protein>
    <submittedName>
        <fullName evidence="6">Tellurite resistance protein TehA</fullName>
    </submittedName>
</protein>
<keyword evidence="2 5" id="KW-0812">Transmembrane</keyword>
<feature type="transmembrane region" description="Helical" evidence="5">
    <location>
        <begin position="217"/>
        <end position="238"/>
    </location>
</feature>
<gene>
    <name evidence="6" type="ORF">SAMN04488518_105176</name>
</gene>
<feature type="transmembrane region" description="Helical" evidence="5">
    <location>
        <begin position="250"/>
        <end position="270"/>
    </location>
</feature>
<dbReference type="EMBL" id="FOSK01000005">
    <property type="protein sequence ID" value="SFK45681.1"/>
    <property type="molecule type" value="Genomic_DNA"/>
</dbReference>
<dbReference type="PANTHER" id="PTHR37955">
    <property type="entry name" value="TELLURITE RESISTANCE PROTEIN TEHA"/>
    <property type="match status" value="1"/>
</dbReference>
<name>A0A1I3ZPR5_9HYPH</name>
<keyword evidence="4 5" id="KW-0472">Membrane</keyword>
<dbReference type="CDD" id="cd09325">
    <property type="entry name" value="TDT_C4-dicarb_trans"/>
    <property type="match status" value="1"/>
</dbReference>
<sequence>MNTLRNKLAHVPAPLGGLALGIASLGWSMENAGDFGGALQLTGALISSVLLVLLLGKIFFAHTAVFEDLRHPVVGSVLPTTAMALMIVSYAIAQYNFAIGQMLWLLGIALHLTFLSVFIFHRAKGFNLQHMVPSWFVPPVGIIVAAVAFPGGMFEGFANALLWFGLVAYALMLPMMLYRLIFHAEVPDAAKPTIAILAAPASLSLAGYLTLTSNPSPIMVAVLGGIAVAMTALIYISFLRLFRLPFSPGFSAFTFPLVIGATALFKTVTWMESLGANASLVAQIRALAHIELYVAIAVVLYVSFKYLTFFAPALLPARSTEQQTN</sequence>
<keyword evidence="7" id="KW-1185">Reference proteome</keyword>
<dbReference type="Gene3D" id="1.50.10.150">
    <property type="entry name" value="Voltage-dependent anion channel"/>
    <property type="match status" value="1"/>
</dbReference>
<feature type="transmembrane region" description="Helical" evidence="5">
    <location>
        <begin position="290"/>
        <end position="315"/>
    </location>
</feature>
<feature type="transmembrane region" description="Helical" evidence="5">
    <location>
        <begin position="193"/>
        <end position="211"/>
    </location>
</feature>
<reference evidence="6 7" key="1">
    <citation type="submission" date="2016-10" db="EMBL/GenBank/DDBJ databases">
        <authorList>
            <person name="Varghese N."/>
            <person name="Submissions S."/>
        </authorList>
    </citation>
    <scope>NUCLEOTIDE SEQUENCE [LARGE SCALE GENOMIC DNA]</scope>
    <source>
        <strain evidence="6 7">DSM 16392</strain>
    </source>
</reference>
<evidence type="ECO:0000256" key="1">
    <source>
        <dbReference type="ARBA" id="ARBA00004141"/>
    </source>
</evidence>
<dbReference type="InterPro" id="IPR004695">
    <property type="entry name" value="SLAC1/Mae1/Ssu1/TehA"/>
</dbReference>
<organism evidence="6 7">
    <name type="scientific">Pseudovibrio ascidiaceicola</name>
    <dbReference type="NCBI Taxonomy" id="285279"/>
    <lineage>
        <taxon>Bacteria</taxon>
        <taxon>Pseudomonadati</taxon>
        <taxon>Pseudomonadota</taxon>
        <taxon>Alphaproteobacteria</taxon>
        <taxon>Hyphomicrobiales</taxon>
        <taxon>Stappiaceae</taxon>
        <taxon>Pseudovibrio</taxon>
    </lineage>
</organism>
<dbReference type="Proteomes" id="UP000199598">
    <property type="component" value="Unassembled WGS sequence"/>
</dbReference>
<feature type="transmembrane region" description="Helical" evidence="5">
    <location>
        <begin position="38"/>
        <end position="60"/>
    </location>
</feature>
<feature type="transmembrane region" description="Helical" evidence="5">
    <location>
        <begin position="72"/>
        <end position="93"/>
    </location>
</feature>
<dbReference type="InterPro" id="IPR038665">
    <property type="entry name" value="Voltage-dep_anion_channel_sf"/>
</dbReference>
<dbReference type="InterPro" id="IPR052951">
    <property type="entry name" value="Tellurite_res_ion_channel"/>
</dbReference>
<evidence type="ECO:0000313" key="7">
    <source>
        <dbReference type="Proteomes" id="UP000199598"/>
    </source>
</evidence>
<evidence type="ECO:0000256" key="5">
    <source>
        <dbReference type="SAM" id="Phobius"/>
    </source>
</evidence>
<comment type="subcellular location">
    <subcellularLocation>
        <location evidence="1">Membrane</location>
        <topology evidence="1">Multi-pass membrane protein</topology>
    </subcellularLocation>
</comment>
<evidence type="ECO:0000256" key="4">
    <source>
        <dbReference type="ARBA" id="ARBA00023136"/>
    </source>
</evidence>
<feature type="transmembrane region" description="Helical" evidence="5">
    <location>
        <begin position="160"/>
        <end position="181"/>
    </location>
</feature>
<comment type="caution">
    <text evidence="6">The sequence shown here is derived from an EMBL/GenBank/DDBJ whole genome shotgun (WGS) entry which is preliminary data.</text>
</comment>
<accession>A0A1I3ZPR5</accession>
<feature type="transmembrane region" description="Helical" evidence="5">
    <location>
        <begin position="132"/>
        <end position="154"/>
    </location>
</feature>
<feature type="transmembrane region" description="Helical" evidence="5">
    <location>
        <begin position="99"/>
        <end position="120"/>
    </location>
</feature>
<dbReference type="Pfam" id="PF03595">
    <property type="entry name" value="SLAC1"/>
    <property type="match status" value="1"/>
</dbReference>
<proteinExistence type="predicted"/>
<evidence type="ECO:0000256" key="2">
    <source>
        <dbReference type="ARBA" id="ARBA00022692"/>
    </source>
</evidence>
<keyword evidence="3 5" id="KW-1133">Transmembrane helix</keyword>
<evidence type="ECO:0000313" key="6">
    <source>
        <dbReference type="EMBL" id="SFK45681.1"/>
    </source>
</evidence>